<dbReference type="PANTHER" id="PTHR11439">
    <property type="entry name" value="GAG-POL-RELATED RETROTRANSPOSON"/>
    <property type="match status" value="1"/>
</dbReference>
<name>A0AAV3PQV6_LITER</name>
<dbReference type="AlphaFoldDB" id="A0AAV3PQV6"/>
<dbReference type="PANTHER" id="PTHR11439:SF465">
    <property type="entry name" value="REVERSE TRANSCRIPTASE TY1_COPIA-TYPE DOMAIN-CONTAINING PROTEIN"/>
    <property type="match status" value="1"/>
</dbReference>
<evidence type="ECO:0000313" key="2">
    <source>
        <dbReference type="EMBL" id="GAA0153556.1"/>
    </source>
</evidence>
<comment type="caution">
    <text evidence="2">The sequence shown here is derived from an EMBL/GenBank/DDBJ whole genome shotgun (WGS) entry which is preliminary data.</text>
</comment>
<evidence type="ECO:0000313" key="3">
    <source>
        <dbReference type="Proteomes" id="UP001454036"/>
    </source>
</evidence>
<reference evidence="2 3" key="1">
    <citation type="submission" date="2024-01" db="EMBL/GenBank/DDBJ databases">
        <title>The complete chloroplast genome sequence of Lithospermum erythrorhizon: insights into the phylogenetic relationship among Boraginaceae species and the maternal lineages of purple gromwells.</title>
        <authorList>
            <person name="Okada T."/>
            <person name="Watanabe K."/>
        </authorList>
    </citation>
    <scope>NUCLEOTIDE SEQUENCE [LARGE SCALE GENOMIC DNA]</scope>
</reference>
<protein>
    <recommendedName>
        <fullName evidence="1">Reverse transcriptase Ty1/copia-type domain-containing protein</fullName>
    </recommendedName>
</protein>
<dbReference type="EMBL" id="BAABME010002201">
    <property type="protein sequence ID" value="GAA0153556.1"/>
    <property type="molecule type" value="Genomic_DNA"/>
</dbReference>
<gene>
    <name evidence="2" type="ORF">LIER_11765</name>
</gene>
<organism evidence="2 3">
    <name type="scientific">Lithospermum erythrorhizon</name>
    <name type="common">Purple gromwell</name>
    <name type="synonym">Lithospermum officinale var. erythrorhizon</name>
    <dbReference type="NCBI Taxonomy" id="34254"/>
    <lineage>
        <taxon>Eukaryota</taxon>
        <taxon>Viridiplantae</taxon>
        <taxon>Streptophyta</taxon>
        <taxon>Embryophyta</taxon>
        <taxon>Tracheophyta</taxon>
        <taxon>Spermatophyta</taxon>
        <taxon>Magnoliopsida</taxon>
        <taxon>eudicotyledons</taxon>
        <taxon>Gunneridae</taxon>
        <taxon>Pentapetalae</taxon>
        <taxon>asterids</taxon>
        <taxon>lamiids</taxon>
        <taxon>Boraginales</taxon>
        <taxon>Boraginaceae</taxon>
        <taxon>Boraginoideae</taxon>
        <taxon>Lithospermeae</taxon>
        <taxon>Lithospermum</taxon>
    </lineage>
</organism>
<dbReference type="CDD" id="cd09272">
    <property type="entry name" value="RNase_HI_RT_Ty1"/>
    <property type="match status" value="1"/>
</dbReference>
<accession>A0AAV3PQV6</accession>
<dbReference type="Pfam" id="PF07727">
    <property type="entry name" value="RVT_2"/>
    <property type="match status" value="1"/>
</dbReference>
<keyword evidence="3" id="KW-1185">Reference proteome</keyword>
<feature type="domain" description="Reverse transcriptase Ty1/copia-type" evidence="1">
    <location>
        <begin position="2"/>
        <end position="52"/>
    </location>
</feature>
<dbReference type="SUPFAM" id="SSF56672">
    <property type="entry name" value="DNA/RNA polymerases"/>
    <property type="match status" value="1"/>
</dbReference>
<proteinExistence type="predicted"/>
<dbReference type="InterPro" id="IPR043502">
    <property type="entry name" value="DNA/RNA_pol_sf"/>
</dbReference>
<dbReference type="Proteomes" id="UP001454036">
    <property type="component" value="Unassembled WGS sequence"/>
</dbReference>
<evidence type="ECO:0000259" key="1">
    <source>
        <dbReference type="Pfam" id="PF07727"/>
    </source>
</evidence>
<dbReference type="InterPro" id="IPR013103">
    <property type="entry name" value="RVT_2"/>
</dbReference>
<sequence>MTVRIIFALAAAKGWIQHHLDINNAFLNGFLDEDIYMALLEGYKEEENGKVSAWDVFDIRDISANVVETPLRHDWFAQNKDSPLLTDSSVYKRLVGRLLYLNFTRPDLILRVHYLSRFMQHPTNSLVSWKSKKQSTVARSSSEAEYRSAATCVCELKWISYIMEDLQYHDPLPIFLHCDNKSAIQLIENPVFHERTKYIELDCHIIRDHYKLGFMKPVFIPSEQQLADPFINALPAPIFEPILSKMSFLAAPS</sequence>